<evidence type="ECO:0000256" key="5">
    <source>
        <dbReference type="ARBA" id="ARBA00022989"/>
    </source>
</evidence>
<evidence type="ECO:0000313" key="10">
    <source>
        <dbReference type="Proteomes" id="UP000044136"/>
    </source>
</evidence>
<dbReference type="GO" id="GO:0005886">
    <property type="term" value="C:plasma membrane"/>
    <property type="evidence" value="ECO:0007669"/>
    <property type="project" value="UniProtKB-SubCell"/>
</dbReference>
<dbReference type="InterPro" id="IPR003706">
    <property type="entry name" value="CstA_N"/>
</dbReference>
<dbReference type="eggNOG" id="COG1966">
    <property type="taxonomic scope" value="Bacteria"/>
</dbReference>
<feature type="domain" description="CstA N-terminal" evidence="8">
    <location>
        <begin position="290"/>
        <end position="425"/>
    </location>
</feature>
<organism evidence="9 10">
    <name type="scientific">Jeotgalicoccus saudimassiliensis</name>
    <dbReference type="NCBI Taxonomy" id="1461582"/>
    <lineage>
        <taxon>Bacteria</taxon>
        <taxon>Bacillati</taxon>
        <taxon>Bacillota</taxon>
        <taxon>Bacilli</taxon>
        <taxon>Bacillales</taxon>
        <taxon>Staphylococcaceae</taxon>
        <taxon>Jeotgalicoccus</taxon>
    </lineage>
</organism>
<evidence type="ECO:0000256" key="4">
    <source>
        <dbReference type="ARBA" id="ARBA00022692"/>
    </source>
</evidence>
<keyword evidence="4 7" id="KW-0812">Transmembrane</keyword>
<feature type="domain" description="CstA N-terminal" evidence="8">
    <location>
        <begin position="164"/>
        <end position="278"/>
    </location>
</feature>
<gene>
    <name evidence="9" type="primary">yjiY</name>
    <name evidence="9" type="ORF">BN1048_00039</name>
</gene>
<comment type="subcellular location">
    <subcellularLocation>
        <location evidence="1">Cell membrane</location>
        <topology evidence="1">Multi-pass membrane protein</topology>
    </subcellularLocation>
</comment>
<feature type="transmembrane region" description="Helical" evidence="7">
    <location>
        <begin position="125"/>
        <end position="145"/>
    </location>
</feature>
<feature type="transmembrane region" description="Helical" evidence="7">
    <location>
        <begin position="264"/>
        <end position="289"/>
    </location>
</feature>
<dbReference type="HOGENOM" id="CLU_010531_3_1_9"/>
<feature type="transmembrane region" description="Helical" evidence="7">
    <location>
        <begin position="362"/>
        <end position="383"/>
    </location>
</feature>
<evidence type="ECO:0000256" key="1">
    <source>
        <dbReference type="ARBA" id="ARBA00004651"/>
    </source>
</evidence>
<feature type="transmembrane region" description="Helical" evidence="7">
    <location>
        <begin position="309"/>
        <end position="333"/>
    </location>
</feature>
<dbReference type="OrthoDB" id="9761224at2"/>
<feature type="transmembrane region" description="Helical" evidence="7">
    <location>
        <begin position="80"/>
        <end position="104"/>
    </location>
</feature>
<comment type="similarity">
    <text evidence="2">Belongs to the peptide transporter carbon starvation (CstA) (TC 2.A.114) family.</text>
</comment>
<feature type="transmembrane region" description="Helical" evidence="7">
    <location>
        <begin position="186"/>
        <end position="207"/>
    </location>
</feature>
<evidence type="ECO:0000256" key="7">
    <source>
        <dbReference type="SAM" id="Phobius"/>
    </source>
</evidence>
<feature type="transmembrane region" description="Helical" evidence="7">
    <location>
        <begin position="157"/>
        <end position="179"/>
    </location>
</feature>
<evidence type="ECO:0000256" key="6">
    <source>
        <dbReference type="ARBA" id="ARBA00023136"/>
    </source>
</evidence>
<dbReference type="RefSeq" id="WP_035807299.1">
    <property type="nucleotide sequence ID" value="NZ_CCSE01000001.1"/>
</dbReference>
<feature type="transmembrane region" description="Helical" evidence="7">
    <location>
        <begin position="389"/>
        <end position="407"/>
    </location>
</feature>
<dbReference type="Pfam" id="PF02554">
    <property type="entry name" value="CstA"/>
    <property type="match status" value="3"/>
</dbReference>
<evidence type="ECO:0000259" key="8">
    <source>
        <dbReference type="Pfam" id="PF02554"/>
    </source>
</evidence>
<feature type="transmembrane region" description="Helical" evidence="7">
    <location>
        <begin position="227"/>
        <end position="243"/>
    </location>
</feature>
<keyword evidence="10" id="KW-1185">Reference proteome</keyword>
<dbReference type="EMBL" id="CCSE01000001">
    <property type="protein sequence ID" value="CDZ98920.1"/>
    <property type="molecule type" value="Genomic_DNA"/>
</dbReference>
<evidence type="ECO:0000256" key="2">
    <source>
        <dbReference type="ARBA" id="ARBA00007755"/>
    </source>
</evidence>
<feature type="domain" description="CstA N-terminal" evidence="8">
    <location>
        <begin position="3"/>
        <end position="143"/>
    </location>
</feature>
<keyword evidence="6 7" id="KW-0472">Membrane</keyword>
<dbReference type="InterPro" id="IPR051605">
    <property type="entry name" value="CstA"/>
</dbReference>
<feature type="transmembrane region" description="Helical" evidence="7">
    <location>
        <begin position="414"/>
        <end position="434"/>
    </location>
</feature>
<name>A0A078LY22_9STAP</name>
<evidence type="ECO:0000256" key="3">
    <source>
        <dbReference type="ARBA" id="ARBA00022475"/>
    </source>
</evidence>
<dbReference type="Proteomes" id="UP000044136">
    <property type="component" value="Unassembled WGS sequence"/>
</dbReference>
<dbReference type="GO" id="GO:0009267">
    <property type="term" value="P:cellular response to starvation"/>
    <property type="evidence" value="ECO:0007669"/>
    <property type="project" value="InterPro"/>
</dbReference>
<reference evidence="9 10" key="1">
    <citation type="submission" date="2014-07" db="EMBL/GenBank/DDBJ databases">
        <authorList>
            <person name="Urmite Genomes Urmite Genomes"/>
        </authorList>
    </citation>
    <scope>NUCLEOTIDE SEQUENCE [LARGE SCALE GENOMIC DNA]</scope>
    <source>
        <strain evidence="9 10">13MG44_air</strain>
    </source>
</reference>
<keyword evidence="5 7" id="KW-1133">Transmembrane helix</keyword>
<dbReference type="AlphaFoldDB" id="A0A078LY22"/>
<keyword evidence="3" id="KW-1003">Cell membrane</keyword>
<accession>A0A078LY22</accession>
<dbReference type="PANTHER" id="PTHR30252:SF4">
    <property type="entry name" value="CARBON STARVATION"/>
    <property type="match status" value="1"/>
</dbReference>
<proteinExistence type="inferred from homology"/>
<dbReference type="STRING" id="1461582.BN1048_00039"/>
<dbReference type="PANTHER" id="PTHR30252">
    <property type="entry name" value="INNER MEMBRANE PEPTIDE TRANSPORTER"/>
    <property type="match status" value="1"/>
</dbReference>
<protein>
    <submittedName>
        <fullName evidence="9">Inner membrane protein YjiY</fullName>
    </submittedName>
</protein>
<feature type="transmembrane region" description="Helical" evidence="7">
    <location>
        <begin position="440"/>
        <end position="461"/>
    </location>
</feature>
<evidence type="ECO:0000313" key="9">
    <source>
        <dbReference type="EMBL" id="CDZ98920.1"/>
    </source>
</evidence>
<sequence length="479" mass="51305">MLTFFTALFLLIAGYMVYGKIVEKIFVINDKEPTPAYKTNDGVDYMPMHPIKGWLIQLLNIAGLGPVFGAVAGAVYGPPALIWIVVGCIFAGAVHDYFAGMLSLRHNGSQFPALVERYLGKGVKAFIYIVSLALMILVAAAFTAGPAELISLKTGGAIPFFAALVIIFAYFVMAAVLPINKIIGRIYPFFGAVLIIMAVSVMIGLIFSDTPIPNLTFENQHPAGLPVWPLIMVTISCGAISGFHSTQSPIIARTVKKESDGRRVFFGAMIAEGVIALIWATAGMTFFHGTSGLAEALAAGGPAGVIDTISIEMLGSAGAILAFLGAIILPITTGDTALRSSRMMLTEAVAGIRKSGKAPKMLWMTLCVGIPAFLLSTIDYTFLWRYLGFTNQMVAATMLWVAAVYLLKEAKFHYIAGIPALFMTGVVGTYFLYAPETLNLDYNIAIIGGLVPVAVTGYLYVKAILKQRTAAVKDPAYEH</sequence>